<evidence type="ECO:0000313" key="2">
    <source>
        <dbReference type="Proteomes" id="UP001642260"/>
    </source>
</evidence>
<gene>
    <name evidence="1" type="ORF">ERUC_LOCUS27913</name>
</gene>
<keyword evidence="2" id="KW-1185">Reference proteome</keyword>
<comment type="caution">
    <text evidence="1">The sequence shown here is derived from an EMBL/GenBank/DDBJ whole genome shotgun (WGS) entry which is preliminary data.</text>
</comment>
<protein>
    <submittedName>
        <fullName evidence="1">Uncharacterized protein</fullName>
    </submittedName>
</protein>
<organism evidence="1 2">
    <name type="scientific">Eruca vesicaria subsp. sativa</name>
    <name type="common">Garden rocket</name>
    <name type="synonym">Eruca sativa</name>
    <dbReference type="NCBI Taxonomy" id="29727"/>
    <lineage>
        <taxon>Eukaryota</taxon>
        <taxon>Viridiplantae</taxon>
        <taxon>Streptophyta</taxon>
        <taxon>Embryophyta</taxon>
        <taxon>Tracheophyta</taxon>
        <taxon>Spermatophyta</taxon>
        <taxon>Magnoliopsida</taxon>
        <taxon>eudicotyledons</taxon>
        <taxon>Gunneridae</taxon>
        <taxon>Pentapetalae</taxon>
        <taxon>rosids</taxon>
        <taxon>malvids</taxon>
        <taxon>Brassicales</taxon>
        <taxon>Brassicaceae</taxon>
        <taxon>Brassiceae</taxon>
        <taxon>Eruca</taxon>
    </lineage>
</organism>
<name>A0ABC8KSD2_ERUVS</name>
<dbReference type="Proteomes" id="UP001642260">
    <property type="component" value="Unassembled WGS sequence"/>
</dbReference>
<dbReference type="AlphaFoldDB" id="A0ABC8KSD2"/>
<evidence type="ECO:0000313" key="1">
    <source>
        <dbReference type="EMBL" id="CAH8362157.1"/>
    </source>
</evidence>
<sequence>MVVEVICTQPLEMVNNMVVVEEKCRHMVVVETCSRPLVMESSMVVVMENCRHLVEEECCILFSELVNMKGVVASYT</sequence>
<dbReference type="EMBL" id="CAKOAT010325263">
    <property type="protein sequence ID" value="CAH8362157.1"/>
    <property type="molecule type" value="Genomic_DNA"/>
</dbReference>
<proteinExistence type="predicted"/>
<accession>A0ABC8KSD2</accession>
<reference evidence="1 2" key="1">
    <citation type="submission" date="2022-03" db="EMBL/GenBank/DDBJ databases">
        <authorList>
            <person name="Macdonald S."/>
            <person name="Ahmed S."/>
            <person name="Newling K."/>
        </authorList>
    </citation>
    <scope>NUCLEOTIDE SEQUENCE [LARGE SCALE GENOMIC DNA]</scope>
</reference>